<protein>
    <submittedName>
        <fullName evidence="3">Uncharacterized protein</fullName>
    </submittedName>
</protein>
<dbReference type="KEGG" id="cgz:M787_004570"/>
<evidence type="ECO:0000313" key="4">
    <source>
        <dbReference type="Proteomes" id="UP000019147"/>
    </source>
</evidence>
<evidence type="ECO:0000256" key="1">
    <source>
        <dbReference type="SAM" id="MobiDB-lite"/>
    </source>
</evidence>
<keyword evidence="2" id="KW-1133">Transmembrane helix</keyword>
<keyword evidence="2" id="KW-0812">Transmembrane</keyword>
<dbReference type="Proteomes" id="UP000019147">
    <property type="component" value="Chromosome"/>
</dbReference>
<reference evidence="3 4" key="1">
    <citation type="journal article" date="2014" name="Syst. Appl. Microbiol.">
        <title>Evidence for the existence of two new members of the family Chlamydiaceae and proposal of Chlamydia avium sp. nov. and Chlamydia gallinacea sp. nov.</title>
        <authorList>
            <person name="Sachse K."/>
            <person name="Laroucau K."/>
            <person name="Riege K."/>
            <person name="Wehner S."/>
            <person name="Dilcher M."/>
            <person name="Creasy H.H."/>
            <person name="Weidmann M."/>
            <person name="Myers G."/>
            <person name="Vorimore F."/>
            <person name="Vicari N."/>
            <person name="Magnino S."/>
            <person name="Liebler-Tenorio E."/>
            <person name="Ruettger A."/>
            <person name="Bavoil P.M."/>
            <person name="Hufert F.T."/>
            <person name="Rossello-Mora R."/>
            <person name="Marz M."/>
        </authorList>
    </citation>
    <scope>NUCLEOTIDE SEQUENCE [LARGE SCALE GENOMIC DNA]</scope>
    <source>
        <strain evidence="3 4">08-1274/3</strain>
    </source>
</reference>
<feature type="transmembrane region" description="Helical" evidence="2">
    <location>
        <begin position="51"/>
        <end position="74"/>
    </location>
</feature>
<sequence>MSLVGISRDIFSHPSVVPLSSKEPSAPVLSTEEKLSLGQEISSHHWKGTPLVVFGAITLFVSLVLLLIGALLLGYPIEGFSFVQDILLPFLLPAILGIVGVTIPLFFFASFHHVMAMEKHKQLAESNYRQILEYCLTQQKEVTKKKIIDFIETHVLLPQYTRRFSFVTLSQTLDVLSRQPSSQYSVYDSLISESIRDSISGIFMMKYEKDKRKQKEEKEEQSSIQHNANNSRSPGVSIHPTISSPVVSSLWVE</sequence>
<dbReference type="GeneID" id="81478579"/>
<feature type="region of interest" description="Disordered" evidence="1">
    <location>
        <begin position="210"/>
        <end position="253"/>
    </location>
</feature>
<organism evidence="3 4">
    <name type="scientific">Chlamydia gallinacea 08-1274/3</name>
    <dbReference type="NCBI Taxonomy" id="1143323"/>
    <lineage>
        <taxon>Bacteria</taxon>
        <taxon>Pseudomonadati</taxon>
        <taxon>Chlamydiota</taxon>
        <taxon>Chlamydiia</taxon>
        <taxon>Chlamydiales</taxon>
        <taxon>Chlamydiaceae</taxon>
        <taxon>Chlamydia/Chlamydophila group</taxon>
        <taxon>Chlamydia</taxon>
    </lineage>
</organism>
<feature type="compositionally biased region" description="Polar residues" evidence="1">
    <location>
        <begin position="222"/>
        <end position="247"/>
    </location>
</feature>
<name>A0A173E058_9CHLA</name>
<evidence type="ECO:0000313" key="3">
    <source>
        <dbReference type="EMBL" id="ANG66580.1"/>
    </source>
</evidence>
<dbReference type="AlphaFoldDB" id="A0A173E058"/>
<feature type="transmembrane region" description="Helical" evidence="2">
    <location>
        <begin position="86"/>
        <end position="111"/>
    </location>
</feature>
<dbReference type="EMBL" id="CP015840">
    <property type="protein sequence ID" value="ANG66580.1"/>
    <property type="molecule type" value="Genomic_DNA"/>
</dbReference>
<evidence type="ECO:0000256" key="2">
    <source>
        <dbReference type="SAM" id="Phobius"/>
    </source>
</evidence>
<proteinExistence type="predicted"/>
<dbReference type="RefSeq" id="WP_021828400.1">
    <property type="nucleotide sequence ID" value="NZ_CP015840.1"/>
</dbReference>
<feature type="compositionally biased region" description="Basic and acidic residues" evidence="1">
    <location>
        <begin position="210"/>
        <end position="221"/>
    </location>
</feature>
<keyword evidence="2" id="KW-0472">Membrane</keyword>
<accession>A0A173E058</accession>
<gene>
    <name evidence="3" type="ORF">M787_004570</name>
</gene>